<evidence type="ECO:0000313" key="2">
    <source>
        <dbReference type="Proteomes" id="UP000254912"/>
    </source>
</evidence>
<dbReference type="InterPro" id="IPR003772">
    <property type="entry name" value="YceD"/>
</dbReference>
<name>A0A288Q6R2_9LACO</name>
<evidence type="ECO:0000313" key="1">
    <source>
        <dbReference type="EMBL" id="RDL05428.1"/>
    </source>
</evidence>
<dbReference type="Proteomes" id="UP000254912">
    <property type="component" value="Unassembled WGS sequence"/>
</dbReference>
<dbReference type="RefSeq" id="WP_070230422.1">
    <property type="nucleotide sequence ID" value="NZ_BJYO01000004.1"/>
</dbReference>
<comment type="caution">
    <text evidence="1">The sequence shown here is derived from an EMBL/GenBank/DDBJ whole genome shotgun (WGS) entry which is preliminary data.</text>
</comment>
<reference evidence="1 2" key="1">
    <citation type="submission" date="2018-07" db="EMBL/GenBank/DDBJ databases">
        <title>Genomic Encyclopedia of Type Strains, Phase III (KMG-III): the genomes of soil and plant-associated and newly described type strains.</title>
        <authorList>
            <person name="Whitman W."/>
        </authorList>
    </citation>
    <scope>NUCLEOTIDE SEQUENCE [LARGE SCALE GENOMIC DNA]</scope>
    <source>
        <strain evidence="1 2">CECT 7031</strain>
    </source>
</reference>
<accession>A0A288Q6R2</accession>
<proteinExistence type="predicted"/>
<dbReference type="Pfam" id="PF02620">
    <property type="entry name" value="YceD"/>
    <property type="match status" value="1"/>
</dbReference>
<dbReference type="EMBL" id="QRAS01000003">
    <property type="protein sequence ID" value="RDL05428.1"/>
    <property type="molecule type" value="Genomic_DNA"/>
</dbReference>
<keyword evidence="2" id="KW-1185">Reference proteome</keyword>
<gene>
    <name evidence="1" type="ORF">DFP99_1390</name>
</gene>
<dbReference type="AlphaFoldDB" id="A0A288Q6R2"/>
<organism evidence="1 2">
    <name type="scientific">Weissella soli</name>
    <dbReference type="NCBI Taxonomy" id="155866"/>
    <lineage>
        <taxon>Bacteria</taxon>
        <taxon>Bacillati</taxon>
        <taxon>Bacillota</taxon>
        <taxon>Bacilli</taxon>
        <taxon>Lactobacillales</taxon>
        <taxon>Lactobacillaceae</taxon>
        <taxon>Weissella</taxon>
    </lineage>
</organism>
<dbReference type="KEGG" id="wso:WSWS_01220"/>
<protein>
    <submittedName>
        <fullName evidence="1">Uncharacterized protein</fullName>
    </submittedName>
</protein>
<dbReference type="GeneID" id="94546407"/>
<sequence>MKWQFVELQKYKQEAYPFEETIDLAEKLTTNFGDVIEAIEPVQVKGFAQADRTDIIVHAHVETTIVTPSTRSGKPVTLPLSFDIDEVYINAEANAERYEIEDSVILINDEVIDFDQAVAEYIVLQIPLQVLAPGEADEPMPAGNGWVVISEDDYQQQTVDQPKAANTPLAGLADLLKDED</sequence>